<dbReference type="AlphaFoldDB" id="A0A0R1T5D9"/>
<dbReference type="PATRIC" id="fig|1423740.3.peg.2022"/>
<evidence type="ECO:0000313" key="1">
    <source>
        <dbReference type="EMBL" id="KRL76631.1"/>
    </source>
</evidence>
<reference evidence="1 2" key="1">
    <citation type="journal article" date="2015" name="Genome Announc.">
        <title>Expanding the biotechnology potential of lactobacilli through comparative genomics of 213 strains and associated genera.</title>
        <authorList>
            <person name="Sun Z."/>
            <person name="Harris H.M."/>
            <person name="McCann A."/>
            <person name="Guo C."/>
            <person name="Argimon S."/>
            <person name="Zhang W."/>
            <person name="Yang X."/>
            <person name="Jeffery I.B."/>
            <person name="Cooney J.C."/>
            <person name="Kagawa T.F."/>
            <person name="Liu W."/>
            <person name="Song Y."/>
            <person name="Salvetti E."/>
            <person name="Wrobel A."/>
            <person name="Rasinkangas P."/>
            <person name="Parkhill J."/>
            <person name="Rea M.C."/>
            <person name="O'Sullivan O."/>
            <person name="Ritari J."/>
            <person name="Douillard F.P."/>
            <person name="Paul Ross R."/>
            <person name="Yang R."/>
            <person name="Briner A.E."/>
            <person name="Felis G.E."/>
            <person name="de Vos W.M."/>
            <person name="Barrangou R."/>
            <person name="Klaenhammer T.R."/>
            <person name="Caufield P.W."/>
            <person name="Cui Y."/>
            <person name="Zhang H."/>
            <person name="O'Toole P.W."/>
        </authorList>
    </citation>
    <scope>NUCLEOTIDE SEQUENCE [LARGE SCALE GENOMIC DNA]</scope>
    <source>
        <strain evidence="1 2">DSM 15833</strain>
    </source>
</reference>
<dbReference type="STRING" id="1423740.FC36_GL001871"/>
<accession>A0A0R1T5D9</accession>
<organism evidence="1 2">
    <name type="scientific">Ligilactobacillus equi DSM 15833 = JCM 10991</name>
    <dbReference type="NCBI Taxonomy" id="1423740"/>
    <lineage>
        <taxon>Bacteria</taxon>
        <taxon>Bacillati</taxon>
        <taxon>Bacillota</taxon>
        <taxon>Bacilli</taxon>
        <taxon>Lactobacillales</taxon>
        <taxon>Lactobacillaceae</taxon>
        <taxon>Ligilactobacillus</taxon>
    </lineage>
</organism>
<gene>
    <name evidence="1" type="ORF">FC36_GL001871</name>
</gene>
<comment type="caution">
    <text evidence="1">The sequence shown here is derived from an EMBL/GenBank/DDBJ whole genome shotgun (WGS) entry which is preliminary data.</text>
</comment>
<evidence type="ECO:0000313" key="2">
    <source>
        <dbReference type="Proteomes" id="UP000051048"/>
    </source>
</evidence>
<dbReference type="Proteomes" id="UP000051048">
    <property type="component" value="Unassembled WGS sequence"/>
</dbReference>
<sequence>MDHQILITRKNGKETSVEVIVSKEDYNDIEQGILDELVLKSLGETIKEILEGKAKEYDALIEEIVPSYLSILSSHLTDDYIKSAGGPLAAGLLAALGGVMLKSRPNPQSVKAVLEEFYSDYLKDCNKEEK</sequence>
<protein>
    <submittedName>
        <fullName evidence="1">Uncharacterized protein</fullName>
    </submittedName>
</protein>
<dbReference type="EMBL" id="AZFH01000198">
    <property type="protein sequence ID" value="KRL76631.1"/>
    <property type="molecule type" value="Genomic_DNA"/>
</dbReference>
<name>A0A0R1T5D9_9LACO</name>
<dbReference type="RefSeq" id="WP_025020746.1">
    <property type="nucleotide sequence ID" value="NZ_AZFH01000198.1"/>
</dbReference>
<proteinExistence type="predicted"/>